<dbReference type="OrthoDB" id="2507795at2759"/>
<proteinExistence type="predicted"/>
<protein>
    <submittedName>
        <fullName evidence="2">Uncharacterized protein</fullName>
    </submittedName>
</protein>
<feature type="compositionally biased region" description="Basic and acidic residues" evidence="1">
    <location>
        <begin position="267"/>
        <end position="279"/>
    </location>
</feature>
<evidence type="ECO:0000313" key="3">
    <source>
        <dbReference type="Proteomes" id="UP000092993"/>
    </source>
</evidence>
<feature type="compositionally biased region" description="Basic and acidic residues" evidence="1">
    <location>
        <begin position="597"/>
        <end position="608"/>
    </location>
</feature>
<comment type="caution">
    <text evidence="2">The sequence shown here is derived from an EMBL/GenBank/DDBJ whole genome shotgun (WGS) entry which is preliminary data.</text>
</comment>
<name>A0A1C7MKR4_GRIFR</name>
<evidence type="ECO:0000313" key="2">
    <source>
        <dbReference type="EMBL" id="OBZ75624.1"/>
    </source>
</evidence>
<keyword evidence="3" id="KW-1185">Reference proteome</keyword>
<feature type="compositionally biased region" description="Low complexity" evidence="1">
    <location>
        <begin position="696"/>
        <end position="708"/>
    </location>
</feature>
<feature type="compositionally biased region" description="Basic and acidic residues" evidence="1">
    <location>
        <begin position="475"/>
        <end position="484"/>
    </location>
</feature>
<dbReference type="InterPro" id="IPR018822">
    <property type="entry name" value="UPF0646"/>
</dbReference>
<dbReference type="EMBL" id="LUGG01000004">
    <property type="protein sequence ID" value="OBZ75624.1"/>
    <property type="molecule type" value="Genomic_DNA"/>
</dbReference>
<dbReference type="AlphaFoldDB" id="A0A1C7MKR4"/>
<feature type="compositionally biased region" description="Acidic residues" evidence="1">
    <location>
        <begin position="717"/>
        <end position="726"/>
    </location>
</feature>
<feature type="region of interest" description="Disordered" evidence="1">
    <location>
        <begin position="252"/>
        <end position="293"/>
    </location>
</feature>
<feature type="compositionally biased region" description="Low complexity" evidence="1">
    <location>
        <begin position="204"/>
        <end position="219"/>
    </location>
</feature>
<dbReference type="Proteomes" id="UP000092993">
    <property type="component" value="Unassembled WGS sequence"/>
</dbReference>
<sequence>MATTTITETFDTQMTESGDIDIQMYSGSLPNDAWLSVEASMMDDTSEELHFPDLHAVEVDMEEYNDGITEYEMADEGDEYREELQDIEVYSAAPTPPQTQFVEDSNVSPTFDSYDLTTPSSLSMIPALPGVPEITITAELEAGHSEPHIEELLPVASDMPVFLPPDDSEVLIFTPSLPTPAILAEEAPDGTVAQPIDPIATTHIGNSSISTSVTNINSTPPERTLSREHTHDPGYELLDDTLHPAIPHATTAEAPIPTSAGPSVESEVGHEVQSPHDDEAPVQESEPSDFQAEPVASKDVVPAHDPHEISEGVYIDPPPAVLLSLSAPSGHVDYCLFNQPLPTLSSQTPAADIPGYQTYPLLLHHRPILYYEPLSVVFEALRAENCVQNLPEFADAELALDAYDLQLVISEDNVYANEVTIHELNVVHDGSDLSASPSLQLQLVSPRFITRYNALRDEIARLNLVTEGEQYSDQTAHHEEEYSHDTSGVEGGEMAQSQESPTSATHRADDSFIQQIDEHPEEYRLGEPHISTEEDAEEFDDEDGQYDEDSQGVVDESAYLDDGGVLPDSSSQQIGTQARDRAKTDEQELLSYPPNTDELHHSLDRDTFDEGYPELLEFDDDDDHGESSSLTHQTPIAYNGDIHESSSSATLTDGTERNNLHSSNKEQEVHPESEWLADVVPSTSARLVENGLPSPKASFSSASQTLSKKSSKRYHDELDDLDDDSFDSPPSSPGSKRLRLL</sequence>
<feature type="compositionally biased region" description="Polar residues" evidence="1">
    <location>
        <begin position="495"/>
        <end position="505"/>
    </location>
</feature>
<gene>
    <name evidence="2" type="ORF">A0H81_04490</name>
</gene>
<dbReference type="Pfam" id="PF10336">
    <property type="entry name" value="DUF2420"/>
    <property type="match status" value="1"/>
</dbReference>
<feature type="region of interest" description="Disordered" evidence="1">
    <location>
        <begin position="203"/>
        <end position="234"/>
    </location>
</feature>
<evidence type="ECO:0000256" key="1">
    <source>
        <dbReference type="SAM" id="MobiDB-lite"/>
    </source>
</evidence>
<feature type="region of interest" description="Disordered" evidence="1">
    <location>
        <begin position="471"/>
        <end position="507"/>
    </location>
</feature>
<feature type="region of interest" description="Disordered" evidence="1">
    <location>
        <begin position="559"/>
        <end position="741"/>
    </location>
</feature>
<reference evidence="2 3" key="1">
    <citation type="submission" date="2016-03" db="EMBL/GenBank/DDBJ databases">
        <title>Whole genome sequencing of Grifola frondosa 9006-11.</title>
        <authorList>
            <person name="Min B."/>
            <person name="Park H."/>
            <person name="Kim J.-G."/>
            <person name="Cho H."/>
            <person name="Oh Y.-L."/>
            <person name="Kong W.-S."/>
            <person name="Choi I.-G."/>
        </authorList>
    </citation>
    <scope>NUCLEOTIDE SEQUENCE [LARGE SCALE GENOMIC DNA]</scope>
    <source>
        <strain evidence="2 3">9006-11</strain>
    </source>
</reference>
<dbReference type="STRING" id="5627.A0A1C7MKR4"/>
<feature type="compositionally biased region" description="Basic and acidic residues" evidence="1">
    <location>
        <begin position="224"/>
        <end position="234"/>
    </location>
</feature>
<feature type="compositionally biased region" description="Basic and acidic residues" evidence="1">
    <location>
        <begin position="654"/>
        <end position="673"/>
    </location>
</feature>
<dbReference type="OMA" id="HEYENES"/>
<organism evidence="2 3">
    <name type="scientific">Grifola frondosa</name>
    <name type="common">Maitake</name>
    <name type="synonym">Polyporus frondosus</name>
    <dbReference type="NCBI Taxonomy" id="5627"/>
    <lineage>
        <taxon>Eukaryota</taxon>
        <taxon>Fungi</taxon>
        <taxon>Dikarya</taxon>
        <taxon>Basidiomycota</taxon>
        <taxon>Agaricomycotina</taxon>
        <taxon>Agaricomycetes</taxon>
        <taxon>Polyporales</taxon>
        <taxon>Grifolaceae</taxon>
        <taxon>Grifola</taxon>
    </lineage>
</organism>
<accession>A0A1C7MKR4</accession>
<feature type="compositionally biased region" description="Acidic residues" evidence="1">
    <location>
        <begin position="609"/>
        <end position="624"/>
    </location>
</feature>
<feature type="compositionally biased region" description="Polar residues" evidence="1">
    <location>
        <begin position="627"/>
        <end position="636"/>
    </location>
</feature>